<proteinExistence type="predicted"/>
<accession>A0AAE0NSI5</accession>
<dbReference type="Pfam" id="PF24535">
    <property type="entry name" value="DUF7598"/>
    <property type="match status" value="1"/>
</dbReference>
<keyword evidence="5" id="KW-1185">Reference proteome</keyword>
<gene>
    <name evidence="4" type="ORF">B0H63DRAFT_521016</name>
</gene>
<reference evidence="4" key="1">
    <citation type="journal article" date="2023" name="Mol. Phylogenet. Evol.">
        <title>Genome-scale phylogeny and comparative genomics of the fungal order Sordariales.</title>
        <authorList>
            <person name="Hensen N."/>
            <person name="Bonometti L."/>
            <person name="Westerberg I."/>
            <person name="Brannstrom I.O."/>
            <person name="Guillou S."/>
            <person name="Cros-Aarteil S."/>
            <person name="Calhoun S."/>
            <person name="Haridas S."/>
            <person name="Kuo A."/>
            <person name="Mondo S."/>
            <person name="Pangilinan J."/>
            <person name="Riley R."/>
            <person name="LaButti K."/>
            <person name="Andreopoulos B."/>
            <person name="Lipzen A."/>
            <person name="Chen C."/>
            <person name="Yan M."/>
            <person name="Daum C."/>
            <person name="Ng V."/>
            <person name="Clum A."/>
            <person name="Steindorff A."/>
            <person name="Ohm R.A."/>
            <person name="Martin F."/>
            <person name="Silar P."/>
            <person name="Natvig D.O."/>
            <person name="Lalanne C."/>
            <person name="Gautier V."/>
            <person name="Ament-Velasquez S.L."/>
            <person name="Kruys A."/>
            <person name="Hutchinson M.I."/>
            <person name="Powell A.J."/>
            <person name="Barry K."/>
            <person name="Miller A.N."/>
            <person name="Grigoriev I.V."/>
            <person name="Debuchy R."/>
            <person name="Gladieux P."/>
            <person name="Hiltunen Thoren M."/>
            <person name="Johannesson H."/>
        </authorList>
    </citation>
    <scope>NUCLEOTIDE SEQUENCE</scope>
    <source>
        <strain evidence="4">CBS 232.78</strain>
    </source>
</reference>
<sequence length="297" mass="33158">MADLKRYLPEKFKKPKKPISTKMLNLGGNSKIWGPGHLILNALRACTIITLGTVIVSSWAMIVLSGITGHFQFFDMISHFFTFMTSIFLVISELGLFKTYFEKHWPVLSPGHSLMWLGFSVLVIGCEMLADTVKPAYTEANLGQAMYRLVLSAGILAVIMGVFNLLCSVIFRDGEQGITARMIRSHGTLAAMNNRAFSAKAHSARSFSNGDSYSQRSEPYYRQTDEEKPSAMKRMTNYFMVRKSQISRPFISSPLEADVEHNARAGPLQPDIPRPPTRLHPAYTGASSHYSVAHMDI</sequence>
<feature type="region of interest" description="Disordered" evidence="1">
    <location>
        <begin position="206"/>
        <end position="227"/>
    </location>
</feature>
<dbReference type="InterPro" id="IPR056019">
    <property type="entry name" value="DUF7598"/>
</dbReference>
<evidence type="ECO:0000259" key="3">
    <source>
        <dbReference type="Pfam" id="PF24535"/>
    </source>
</evidence>
<feature type="compositionally biased region" description="Polar residues" evidence="1">
    <location>
        <begin position="206"/>
        <end position="217"/>
    </location>
</feature>
<dbReference type="Proteomes" id="UP001285441">
    <property type="component" value="Unassembled WGS sequence"/>
</dbReference>
<name>A0AAE0NSI5_9PEZI</name>
<keyword evidence="2" id="KW-1133">Transmembrane helix</keyword>
<feature type="transmembrane region" description="Helical" evidence="2">
    <location>
        <begin position="150"/>
        <end position="171"/>
    </location>
</feature>
<evidence type="ECO:0000313" key="4">
    <source>
        <dbReference type="EMBL" id="KAK3386936.1"/>
    </source>
</evidence>
<keyword evidence="2" id="KW-0812">Transmembrane</keyword>
<feature type="transmembrane region" description="Helical" evidence="2">
    <location>
        <begin position="113"/>
        <end position="130"/>
    </location>
</feature>
<feature type="domain" description="DUF7598" evidence="3">
    <location>
        <begin position="36"/>
        <end position="170"/>
    </location>
</feature>
<feature type="transmembrane region" description="Helical" evidence="2">
    <location>
        <begin position="80"/>
        <end position="101"/>
    </location>
</feature>
<reference evidence="4" key="2">
    <citation type="submission" date="2023-06" db="EMBL/GenBank/DDBJ databases">
        <authorList>
            <consortium name="Lawrence Berkeley National Laboratory"/>
            <person name="Haridas S."/>
            <person name="Hensen N."/>
            <person name="Bonometti L."/>
            <person name="Westerberg I."/>
            <person name="Brannstrom I.O."/>
            <person name="Guillou S."/>
            <person name="Cros-Aarteil S."/>
            <person name="Calhoun S."/>
            <person name="Kuo A."/>
            <person name="Mondo S."/>
            <person name="Pangilinan J."/>
            <person name="Riley R."/>
            <person name="LaButti K."/>
            <person name="Andreopoulos B."/>
            <person name="Lipzen A."/>
            <person name="Chen C."/>
            <person name="Yanf M."/>
            <person name="Daum C."/>
            <person name="Ng V."/>
            <person name="Clum A."/>
            <person name="Steindorff A."/>
            <person name="Ohm R."/>
            <person name="Martin F."/>
            <person name="Silar P."/>
            <person name="Natvig D."/>
            <person name="Lalanne C."/>
            <person name="Gautier V."/>
            <person name="Ament-velasquez S.L."/>
            <person name="Kruys A."/>
            <person name="Hutchinson M.I."/>
            <person name="Powell A.J."/>
            <person name="Barry K."/>
            <person name="Miller A.N."/>
            <person name="Grigoriev I.V."/>
            <person name="Debuchy R."/>
            <person name="Gladieux P."/>
            <person name="Thoren M.H."/>
            <person name="Johannesson H."/>
        </authorList>
    </citation>
    <scope>NUCLEOTIDE SEQUENCE</scope>
    <source>
        <strain evidence="4">CBS 232.78</strain>
    </source>
</reference>
<protein>
    <recommendedName>
        <fullName evidence="3">DUF7598 domain-containing protein</fullName>
    </recommendedName>
</protein>
<comment type="caution">
    <text evidence="4">The sequence shown here is derived from an EMBL/GenBank/DDBJ whole genome shotgun (WGS) entry which is preliminary data.</text>
</comment>
<dbReference type="EMBL" id="JAULSW010000003">
    <property type="protein sequence ID" value="KAK3386936.1"/>
    <property type="molecule type" value="Genomic_DNA"/>
</dbReference>
<evidence type="ECO:0000313" key="5">
    <source>
        <dbReference type="Proteomes" id="UP001285441"/>
    </source>
</evidence>
<evidence type="ECO:0000256" key="2">
    <source>
        <dbReference type="SAM" id="Phobius"/>
    </source>
</evidence>
<dbReference type="AlphaFoldDB" id="A0AAE0NSI5"/>
<evidence type="ECO:0000256" key="1">
    <source>
        <dbReference type="SAM" id="MobiDB-lite"/>
    </source>
</evidence>
<keyword evidence="2" id="KW-0472">Membrane</keyword>
<feature type="transmembrane region" description="Helical" evidence="2">
    <location>
        <begin position="45"/>
        <end position="68"/>
    </location>
</feature>
<organism evidence="4 5">
    <name type="scientific">Podospora didyma</name>
    <dbReference type="NCBI Taxonomy" id="330526"/>
    <lineage>
        <taxon>Eukaryota</taxon>
        <taxon>Fungi</taxon>
        <taxon>Dikarya</taxon>
        <taxon>Ascomycota</taxon>
        <taxon>Pezizomycotina</taxon>
        <taxon>Sordariomycetes</taxon>
        <taxon>Sordariomycetidae</taxon>
        <taxon>Sordariales</taxon>
        <taxon>Podosporaceae</taxon>
        <taxon>Podospora</taxon>
    </lineage>
</organism>